<evidence type="ECO:0000313" key="2">
    <source>
        <dbReference type="EMBL" id="GIG15491.1"/>
    </source>
</evidence>
<reference evidence="2" key="1">
    <citation type="submission" date="2021-01" db="EMBL/GenBank/DDBJ databases">
        <title>Whole genome shotgun sequence of Catellatospora methionotrophica NBRC 14553.</title>
        <authorList>
            <person name="Komaki H."/>
            <person name="Tamura T."/>
        </authorList>
    </citation>
    <scope>NUCLEOTIDE SEQUENCE</scope>
    <source>
        <strain evidence="2">NBRC 14553</strain>
    </source>
</reference>
<accession>A0A8J3PHM5</accession>
<dbReference type="Proteomes" id="UP000660339">
    <property type="component" value="Unassembled WGS sequence"/>
</dbReference>
<keyword evidence="3" id="KW-1185">Reference proteome</keyword>
<dbReference type="EMBL" id="BONJ01000020">
    <property type="protein sequence ID" value="GIG15491.1"/>
    <property type="molecule type" value="Genomic_DNA"/>
</dbReference>
<organism evidence="2 3">
    <name type="scientific">Catellatospora methionotrophica</name>
    <dbReference type="NCBI Taxonomy" id="121620"/>
    <lineage>
        <taxon>Bacteria</taxon>
        <taxon>Bacillati</taxon>
        <taxon>Actinomycetota</taxon>
        <taxon>Actinomycetes</taxon>
        <taxon>Micromonosporales</taxon>
        <taxon>Micromonosporaceae</taxon>
        <taxon>Catellatospora</taxon>
    </lineage>
</organism>
<proteinExistence type="predicted"/>
<dbReference type="AlphaFoldDB" id="A0A8J3PHM5"/>
<comment type="caution">
    <text evidence="2">The sequence shown here is derived from an EMBL/GenBank/DDBJ whole genome shotgun (WGS) entry which is preliminary data.</text>
</comment>
<feature type="region of interest" description="Disordered" evidence="1">
    <location>
        <begin position="26"/>
        <end position="56"/>
    </location>
</feature>
<sequence length="56" mass="5482">MTALVCLACTAVYSVGAPRCPECGGKKSAEQGSAKDPAVQAAVESDAAPEAGEVDA</sequence>
<evidence type="ECO:0000256" key="1">
    <source>
        <dbReference type="SAM" id="MobiDB-lite"/>
    </source>
</evidence>
<dbReference type="RefSeq" id="WP_166379895.1">
    <property type="nucleotide sequence ID" value="NZ_BAAATT010000005.1"/>
</dbReference>
<protein>
    <submittedName>
        <fullName evidence="2">Uncharacterized protein</fullName>
    </submittedName>
</protein>
<evidence type="ECO:0000313" key="3">
    <source>
        <dbReference type="Proteomes" id="UP000660339"/>
    </source>
</evidence>
<name>A0A8J3PHM5_9ACTN</name>
<gene>
    <name evidence="2" type="ORF">Cme02nite_38230</name>
</gene>